<organism evidence="2 3">
    <name type="scientific">Saccharopolyspora shandongensis</name>
    <dbReference type="NCBI Taxonomy" id="418495"/>
    <lineage>
        <taxon>Bacteria</taxon>
        <taxon>Bacillati</taxon>
        <taxon>Actinomycetota</taxon>
        <taxon>Actinomycetes</taxon>
        <taxon>Pseudonocardiales</taxon>
        <taxon>Pseudonocardiaceae</taxon>
        <taxon>Saccharopolyspora</taxon>
    </lineage>
</organism>
<dbReference type="Proteomes" id="UP000199529">
    <property type="component" value="Unassembled WGS sequence"/>
</dbReference>
<dbReference type="STRING" id="418495.SAMN05216215_101710"/>
<name>A0A1H3FGR9_9PSEU</name>
<accession>A0A1H3FGR9</accession>
<gene>
    <name evidence="2" type="ORF">SAMN05216215_101710</name>
</gene>
<proteinExistence type="predicted"/>
<dbReference type="Pfam" id="PF04149">
    <property type="entry name" value="DUF397"/>
    <property type="match status" value="1"/>
</dbReference>
<sequence>MNWRKSSRSGSGPRECVELAIGEAATYIRDTKDRDGGTLRVNQRAWAGFLDDVKAGRFDR</sequence>
<dbReference type="OrthoDB" id="3694945at2"/>
<evidence type="ECO:0000313" key="2">
    <source>
        <dbReference type="EMBL" id="SDX90323.1"/>
    </source>
</evidence>
<dbReference type="EMBL" id="FNOK01000017">
    <property type="protein sequence ID" value="SDX90323.1"/>
    <property type="molecule type" value="Genomic_DNA"/>
</dbReference>
<protein>
    <recommendedName>
        <fullName evidence="1">DUF397 domain-containing protein</fullName>
    </recommendedName>
</protein>
<evidence type="ECO:0000259" key="1">
    <source>
        <dbReference type="Pfam" id="PF04149"/>
    </source>
</evidence>
<evidence type="ECO:0000313" key="3">
    <source>
        <dbReference type="Proteomes" id="UP000199529"/>
    </source>
</evidence>
<dbReference type="InterPro" id="IPR007278">
    <property type="entry name" value="DUF397"/>
</dbReference>
<reference evidence="3" key="1">
    <citation type="submission" date="2016-10" db="EMBL/GenBank/DDBJ databases">
        <authorList>
            <person name="Varghese N."/>
            <person name="Submissions S."/>
        </authorList>
    </citation>
    <scope>NUCLEOTIDE SEQUENCE [LARGE SCALE GENOMIC DNA]</scope>
    <source>
        <strain evidence="3">CGMCC 4.3530</strain>
    </source>
</reference>
<dbReference type="RefSeq" id="WP_093267193.1">
    <property type="nucleotide sequence ID" value="NZ_FNOK01000017.1"/>
</dbReference>
<keyword evidence="3" id="KW-1185">Reference proteome</keyword>
<dbReference type="AlphaFoldDB" id="A0A1H3FGR9"/>
<feature type="domain" description="DUF397" evidence="1">
    <location>
        <begin position="2"/>
        <end position="54"/>
    </location>
</feature>